<feature type="transmembrane region" description="Helical" evidence="1">
    <location>
        <begin position="42"/>
        <end position="72"/>
    </location>
</feature>
<keyword evidence="1" id="KW-0472">Membrane</keyword>
<dbReference type="AlphaFoldDB" id="A0A1V9ZSN9"/>
<dbReference type="Proteomes" id="UP000243217">
    <property type="component" value="Unassembled WGS sequence"/>
</dbReference>
<comment type="caution">
    <text evidence="2">The sequence shown here is derived from an EMBL/GenBank/DDBJ whole genome shotgun (WGS) entry which is preliminary data.</text>
</comment>
<evidence type="ECO:0000313" key="3">
    <source>
        <dbReference type="Proteomes" id="UP000243217"/>
    </source>
</evidence>
<evidence type="ECO:0000256" key="1">
    <source>
        <dbReference type="SAM" id="Phobius"/>
    </source>
</evidence>
<keyword evidence="3" id="KW-1185">Reference proteome</keyword>
<gene>
    <name evidence="2" type="ORF">THRCLA_21645</name>
</gene>
<accession>A0A1V9ZSN9</accession>
<organism evidence="2 3">
    <name type="scientific">Thraustotheca clavata</name>
    <dbReference type="NCBI Taxonomy" id="74557"/>
    <lineage>
        <taxon>Eukaryota</taxon>
        <taxon>Sar</taxon>
        <taxon>Stramenopiles</taxon>
        <taxon>Oomycota</taxon>
        <taxon>Saprolegniomycetes</taxon>
        <taxon>Saprolegniales</taxon>
        <taxon>Achlyaceae</taxon>
        <taxon>Thraustotheca</taxon>
    </lineage>
</organism>
<keyword evidence="1" id="KW-1133">Transmembrane helix</keyword>
<protein>
    <submittedName>
        <fullName evidence="2">Uncharacterized protein</fullName>
    </submittedName>
</protein>
<reference evidence="2 3" key="1">
    <citation type="journal article" date="2014" name="Genome Biol. Evol.">
        <title>The secreted proteins of Achlya hypogyna and Thraustotheca clavata identify the ancestral oomycete secretome and reveal gene acquisitions by horizontal gene transfer.</title>
        <authorList>
            <person name="Misner I."/>
            <person name="Blouin N."/>
            <person name="Leonard G."/>
            <person name="Richards T.A."/>
            <person name="Lane C.E."/>
        </authorList>
    </citation>
    <scope>NUCLEOTIDE SEQUENCE [LARGE SCALE GENOMIC DNA]</scope>
    <source>
        <strain evidence="2 3">ATCC 34112</strain>
    </source>
</reference>
<sequence length="85" mass="9187">MAVWISNVPSVVTDFVGCAVEIGWVMKQFIVLPYMHVSARNIAFVVIVTAGGVIVAATPLLLVSAGVAYIFLKKRIKKTILDRGL</sequence>
<dbReference type="EMBL" id="JNBS01001677">
    <property type="protein sequence ID" value="OQS01017.1"/>
    <property type="molecule type" value="Genomic_DNA"/>
</dbReference>
<name>A0A1V9ZSN9_9STRA</name>
<keyword evidence="1" id="KW-0812">Transmembrane</keyword>
<proteinExistence type="predicted"/>
<evidence type="ECO:0000313" key="2">
    <source>
        <dbReference type="EMBL" id="OQS01017.1"/>
    </source>
</evidence>